<gene>
    <name evidence="2" type="ORF">LFW2832_00846</name>
</gene>
<proteinExistence type="predicted"/>
<name>A0A5E4LT45_9ARCH</name>
<reference evidence="2 3" key="1">
    <citation type="submission" date="2019-08" db="EMBL/GenBank/DDBJ databases">
        <authorList>
            <person name="Vazquez-Campos X."/>
        </authorList>
    </citation>
    <scope>NUCLEOTIDE SEQUENCE [LARGE SCALE GENOMIC DNA]</scope>
    <source>
        <strain evidence="2">LFW-283_2</strain>
    </source>
</reference>
<feature type="coiled-coil region" evidence="1">
    <location>
        <begin position="125"/>
        <end position="187"/>
    </location>
</feature>
<accession>A0A5E4LT45</accession>
<dbReference type="AlphaFoldDB" id="A0A5E4LT45"/>
<keyword evidence="1" id="KW-0175">Coiled coil</keyword>
<dbReference type="EMBL" id="CABMJJ010000009">
    <property type="protein sequence ID" value="VVC04268.1"/>
    <property type="molecule type" value="Genomic_DNA"/>
</dbReference>
<protein>
    <submittedName>
        <fullName evidence="2">Uncharacterized protein</fullName>
    </submittedName>
</protein>
<organism evidence="2 3">
    <name type="scientific">Candidatus Bilamarchaeum dharawalense</name>
    <dbReference type="NCBI Taxonomy" id="2885759"/>
    <lineage>
        <taxon>Archaea</taxon>
        <taxon>Candidatus Micrarchaeota</taxon>
        <taxon>Candidatus Micrarchaeia</taxon>
        <taxon>Candidatus Anstonellales</taxon>
        <taxon>Candidatus Bilamarchaeaceae</taxon>
        <taxon>Candidatus Bilamarchaeum</taxon>
    </lineage>
</organism>
<evidence type="ECO:0000313" key="3">
    <source>
        <dbReference type="Proteomes" id="UP000789941"/>
    </source>
</evidence>
<dbReference type="Proteomes" id="UP000789941">
    <property type="component" value="Unassembled WGS sequence"/>
</dbReference>
<comment type="caution">
    <text evidence="2">The sequence shown here is derived from an EMBL/GenBank/DDBJ whole genome shotgun (WGS) entry which is preliminary data.</text>
</comment>
<sequence length="234" mass="26638">MTEEKIIVAAKQKKPLKNLATLLSGLGFTKIAFIKNVLSVEKIKGSDLQGKPYLEYKVDFKPNAIEFFYGYSAKRGKIARLLDLMPTFLNIIQVAEDYYDVKPTSIFSQVTAVLSETAKIIDRDAMEFSTQLTELEAKHEDLTAKYDDLVRSGEANTRLLLECERKRDELQKKLAQMSGMSDDLLKESLYNWIKVHGGTIDVRDFAKANSVAVTRVEEGLNLLIREGYIKRRFE</sequence>
<evidence type="ECO:0000313" key="2">
    <source>
        <dbReference type="EMBL" id="VVC04268.1"/>
    </source>
</evidence>
<evidence type="ECO:0000256" key="1">
    <source>
        <dbReference type="SAM" id="Coils"/>
    </source>
</evidence>